<feature type="domain" description="Flagellar hook-length control protein-like C-terminal" evidence="1">
    <location>
        <begin position="477"/>
        <end position="548"/>
    </location>
</feature>
<dbReference type="Pfam" id="PF05476">
    <property type="entry name" value="PET122"/>
    <property type="match status" value="1"/>
</dbReference>
<sequence length="577" mass="63875">MDISTTSLLANQLQTLDPKATAKENATKIIQNSADIPLSLTAQKSTTTPNNAQEVIGQLLGSAVSEAKSKSTIFEILQNNQLFKNMGNFAEDIKNLSSIVKTDSTIAQPLALLQIFSKSIDQIDTKMLQTQVQNSGVFFESKLANIVTQKGVQESIQTLLSELQTHLEGTNKAIAPLAKEITAIMDRLNESQDLSSKEAQTSLKSLLDLFRQSVKQEIASEGVADFKGVYQNVQKLNYAIAQMDLIHSKVENYATNMKVEEHFTTQVKVLLEMLKENLSALQLDELQPQIDQLLKKETLLKEPSTVAATLPLTEGLEEVVLATKTVQESSLATAMSKSASMPPETVEEALQMVVNRIKQQIEILDSKTIQQADFLDKSSTLEQKIHSLIKPELFVGKAIAQKLSLDPTDVELLSDMKGVLTKLSDHLQASGQNKEALEITNRLLTQIEYHQLVSYVSSSTHLYVPFSWDGLKGGSMMMKQSSDDKFHCQIDLDLEAYGKLNMMLVLSGEKYIDITIASQKKELGEKITQQLAKLKRALNEVGLITGTVKMLEYKDVSVVKNDYFSGEKLQFGINITI</sequence>
<dbReference type="GO" id="GO:0003743">
    <property type="term" value="F:translation initiation factor activity"/>
    <property type="evidence" value="ECO:0007669"/>
    <property type="project" value="InterPro"/>
</dbReference>
<evidence type="ECO:0000313" key="2">
    <source>
        <dbReference type="EMBL" id="AOO63908.1"/>
    </source>
</evidence>
<dbReference type="STRING" id="1193502.SHALO_0110"/>
<dbReference type="InterPro" id="IPR008732">
    <property type="entry name" value="Pet122"/>
</dbReference>
<evidence type="ECO:0000313" key="3">
    <source>
        <dbReference type="Proteomes" id="UP000094609"/>
    </source>
</evidence>
<dbReference type="Pfam" id="PF02120">
    <property type="entry name" value="Flg_hook"/>
    <property type="match status" value="1"/>
</dbReference>
<dbReference type="KEGG" id="shal:SHALO_0110"/>
<dbReference type="Proteomes" id="UP000094609">
    <property type="component" value="Chromosome"/>
</dbReference>
<dbReference type="EMBL" id="CP017111">
    <property type="protein sequence ID" value="AOO63908.1"/>
    <property type="molecule type" value="Genomic_DNA"/>
</dbReference>
<proteinExistence type="predicted"/>
<name>A0A1D7TFW3_9BACT</name>
<keyword evidence="3" id="KW-1185">Reference proteome</keyword>
<accession>A0A1D7TFW3</accession>
<dbReference type="InterPro" id="IPR021136">
    <property type="entry name" value="Flagellar_hook_control-like_C"/>
</dbReference>
<dbReference type="RefSeq" id="WP_069476912.1">
    <property type="nucleotide sequence ID" value="NZ_CP017111.1"/>
</dbReference>
<protein>
    <recommendedName>
        <fullName evidence="1">Flagellar hook-length control protein-like C-terminal domain-containing protein</fullName>
    </recommendedName>
</protein>
<gene>
    <name evidence="2" type="ORF">SHALO_0110</name>
</gene>
<reference evidence="3" key="1">
    <citation type="submission" date="2016-08" db="EMBL/GenBank/DDBJ databases">
        <title>Complete genome sequence of the organohalide-respiring Epsilonproteobacterium Sulfurospirillum halorespirans.</title>
        <authorList>
            <person name="Goris T."/>
            <person name="Zimmermann J."/>
            <person name="Schenz B."/>
            <person name="Lemos M."/>
            <person name="Hackermueller J."/>
            <person name="Diekert G."/>
        </authorList>
    </citation>
    <scope>NUCLEOTIDE SEQUENCE [LARGE SCALE GENOMIC DNA]</scope>
    <source>
        <strain>DSM 13726</strain>
        <strain evidence="3">PCE-M2</strain>
    </source>
</reference>
<dbReference type="PATRIC" id="fig|1193502.14.peg.113"/>
<dbReference type="AlphaFoldDB" id="A0A1D7TFW3"/>
<evidence type="ECO:0000259" key="1">
    <source>
        <dbReference type="Pfam" id="PF02120"/>
    </source>
</evidence>
<organism evidence="2 3">
    <name type="scientific">Sulfurospirillum halorespirans DSM 13726</name>
    <dbReference type="NCBI Taxonomy" id="1193502"/>
    <lineage>
        <taxon>Bacteria</taxon>
        <taxon>Pseudomonadati</taxon>
        <taxon>Campylobacterota</taxon>
        <taxon>Epsilonproteobacteria</taxon>
        <taxon>Campylobacterales</taxon>
        <taxon>Sulfurospirillaceae</taxon>
        <taxon>Sulfurospirillum</taxon>
    </lineage>
</organism>